<gene>
    <name evidence="2" type="ORF">A0J61_10137</name>
</gene>
<proteinExistence type="predicted"/>
<accession>A0A1C7N395</accession>
<keyword evidence="3" id="KW-1185">Reference proteome</keyword>
<dbReference type="Proteomes" id="UP000093000">
    <property type="component" value="Unassembled WGS sequence"/>
</dbReference>
<organism evidence="2 3">
    <name type="scientific">Choanephora cucurbitarum</name>
    <dbReference type="NCBI Taxonomy" id="101091"/>
    <lineage>
        <taxon>Eukaryota</taxon>
        <taxon>Fungi</taxon>
        <taxon>Fungi incertae sedis</taxon>
        <taxon>Mucoromycota</taxon>
        <taxon>Mucoromycotina</taxon>
        <taxon>Mucoromycetes</taxon>
        <taxon>Mucorales</taxon>
        <taxon>Mucorineae</taxon>
        <taxon>Choanephoraceae</taxon>
        <taxon>Choanephoroideae</taxon>
        <taxon>Choanephora</taxon>
    </lineage>
</organism>
<evidence type="ECO:0000313" key="2">
    <source>
        <dbReference type="EMBL" id="OBZ81814.1"/>
    </source>
</evidence>
<name>A0A1C7N395_9FUNG</name>
<dbReference type="InParanoid" id="A0A1C7N395"/>
<feature type="region of interest" description="Disordered" evidence="1">
    <location>
        <begin position="118"/>
        <end position="146"/>
    </location>
</feature>
<evidence type="ECO:0000256" key="1">
    <source>
        <dbReference type="SAM" id="MobiDB-lite"/>
    </source>
</evidence>
<feature type="region of interest" description="Disordered" evidence="1">
    <location>
        <begin position="58"/>
        <end position="101"/>
    </location>
</feature>
<evidence type="ECO:0000313" key="3">
    <source>
        <dbReference type="Proteomes" id="UP000093000"/>
    </source>
</evidence>
<dbReference type="EMBL" id="LUGH01001047">
    <property type="protein sequence ID" value="OBZ81814.1"/>
    <property type="molecule type" value="Genomic_DNA"/>
</dbReference>
<dbReference type="AlphaFoldDB" id="A0A1C7N395"/>
<sequence>MYSIRKMKVFSRVIETSKSKIRKRATKKISLRKKLFIEKYLREALREHKRHAVALSISFPSDSSPSSPSSFLPSPPSSPGLSVSRINFRSPKRRRVDLDETRTSRLISVMTITTGIPLTPASSVLEKRKRGEKKEEDNQKKRSKQF</sequence>
<reference evidence="2 3" key="1">
    <citation type="submission" date="2016-03" db="EMBL/GenBank/DDBJ databases">
        <title>Choanephora cucurbitarum.</title>
        <authorList>
            <person name="Min B."/>
            <person name="Park H."/>
            <person name="Park J.-H."/>
            <person name="Shin H.-D."/>
            <person name="Choi I.-G."/>
        </authorList>
    </citation>
    <scope>NUCLEOTIDE SEQUENCE [LARGE SCALE GENOMIC DNA]</scope>
    <source>
        <strain evidence="2 3">KUS-F28377</strain>
    </source>
</reference>
<feature type="compositionally biased region" description="Low complexity" evidence="1">
    <location>
        <begin position="58"/>
        <end position="72"/>
    </location>
</feature>
<comment type="caution">
    <text evidence="2">The sequence shown here is derived from an EMBL/GenBank/DDBJ whole genome shotgun (WGS) entry which is preliminary data.</text>
</comment>
<protein>
    <submittedName>
        <fullName evidence="2">Uncharacterized protein</fullName>
    </submittedName>
</protein>